<accession>A0AAE0GFB4</accession>
<protein>
    <recommendedName>
        <fullName evidence="4">F-box/LRR-repeat protein 15-like leucin rich repeat domain-containing protein</fullName>
    </recommendedName>
</protein>
<comment type="caution">
    <text evidence="5">The sequence shown here is derived from an EMBL/GenBank/DDBJ whole genome shotgun (WGS) entry which is preliminary data.</text>
</comment>
<dbReference type="SUPFAM" id="SSF52047">
    <property type="entry name" value="RNI-like"/>
    <property type="match status" value="2"/>
</dbReference>
<evidence type="ECO:0000256" key="1">
    <source>
        <dbReference type="ARBA" id="ARBA00004430"/>
    </source>
</evidence>
<feature type="domain" description="F-box/LRR-repeat protein 15-like leucin rich repeat" evidence="4">
    <location>
        <begin position="336"/>
        <end position="404"/>
    </location>
</feature>
<evidence type="ECO:0000256" key="3">
    <source>
        <dbReference type="SAM" id="MobiDB-lite"/>
    </source>
</evidence>
<keyword evidence="2" id="KW-0833">Ubl conjugation pathway</keyword>
<feature type="region of interest" description="Disordered" evidence="3">
    <location>
        <begin position="55"/>
        <end position="84"/>
    </location>
</feature>
<evidence type="ECO:0000313" key="5">
    <source>
        <dbReference type="EMBL" id="KAK3276885.1"/>
    </source>
</evidence>
<dbReference type="InterPro" id="IPR006553">
    <property type="entry name" value="Leu-rich_rpt_Cys-con_subtyp"/>
</dbReference>
<dbReference type="Proteomes" id="UP001190700">
    <property type="component" value="Unassembled WGS sequence"/>
</dbReference>
<name>A0AAE0GFB4_9CHLO</name>
<evidence type="ECO:0000259" key="4">
    <source>
        <dbReference type="Pfam" id="PF25372"/>
    </source>
</evidence>
<dbReference type="Gene3D" id="3.80.10.10">
    <property type="entry name" value="Ribonuclease Inhibitor"/>
    <property type="match status" value="5"/>
</dbReference>
<dbReference type="PANTHER" id="PTHR13382">
    <property type="entry name" value="MITOCHONDRIAL ATP SYNTHASE COUPLING FACTOR B"/>
    <property type="match status" value="1"/>
</dbReference>
<comment type="subcellular location">
    <subcellularLocation>
        <location evidence="1">Cytoplasm</location>
        <location evidence="1">Cytoskeleton</location>
        <location evidence="1">Cilium axoneme</location>
    </subcellularLocation>
</comment>
<feature type="domain" description="F-box/LRR-repeat protein 15-like leucin rich repeat" evidence="4">
    <location>
        <begin position="434"/>
        <end position="521"/>
    </location>
</feature>
<dbReference type="GO" id="GO:0005930">
    <property type="term" value="C:axoneme"/>
    <property type="evidence" value="ECO:0007669"/>
    <property type="project" value="UniProtKB-SubCell"/>
</dbReference>
<dbReference type="SMART" id="SM00367">
    <property type="entry name" value="LRR_CC"/>
    <property type="match status" value="13"/>
</dbReference>
<dbReference type="EMBL" id="LGRX02006332">
    <property type="protein sequence ID" value="KAK3276885.1"/>
    <property type="molecule type" value="Genomic_DNA"/>
</dbReference>
<keyword evidence="6" id="KW-1185">Reference proteome</keyword>
<dbReference type="AlphaFoldDB" id="A0AAE0GFB4"/>
<organism evidence="5 6">
    <name type="scientific">Cymbomonas tetramitiformis</name>
    <dbReference type="NCBI Taxonomy" id="36881"/>
    <lineage>
        <taxon>Eukaryota</taxon>
        <taxon>Viridiplantae</taxon>
        <taxon>Chlorophyta</taxon>
        <taxon>Pyramimonadophyceae</taxon>
        <taxon>Pyramimonadales</taxon>
        <taxon>Pyramimonadaceae</taxon>
        <taxon>Cymbomonas</taxon>
    </lineage>
</organism>
<evidence type="ECO:0000313" key="6">
    <source>
        <dbReference type="Proteomes" id="UP001190700"/>
    </source>
</evidence>
<feature type="compositionally biased region" description="Basic and acidic residues" evidence="3">
    <location>
        <begin position="69"/>
        <end position="83"/>
    </location>
</feature>
<proteinExistence type="predicted"/>
<dbReference type="InterPro" id="IPR057207">
    <property type="entry name" value="FBXL15_LRR"/>
</dbReference>
<sequence length="554" mass="59457">MGTGIFTVCTAKRHSFEVVLPGLNTRTLDFREARRVFIEAPNAKAFIRTISVSCRESPPPGRGAQGTCGEEKSGRRGTREASQRRWAPLDWPARLALRGVSRELRRVVSLQVAGLRAASGGVMLRTLTPFLGLCRLDLSGCAEGLVDSGLAPLPLLGSLTDLKLKRCDRLTDDGMQHVARCPALTSLNLYECRGITDKGIATLIPLTRLTDLDLGWCREVTDAGLKALGVLTRLASLSLYWCVQVTDAGVEALGKLKSLTSLNLGRCDELTDAGLHCGVSLLTGLRVLDLSGCSQVSHHGLGHLVHLSRLESIILYVCIQVCDKWLFALTPFIGSLTSLNLYWCGLVTDAGLHAISRLTKLTDLNLGRCDRLTDAGVVALSALTKLSSLNLYACEQVTSSGLLALEPLSALQSLTLAWCKQVSDGGLAHIASVTALTYLNLNECKRLTDSGLVALRPLTKLQTLDLGHCNGVTDEGLRELAPLTALTALSLSGCQVTNEALSALSPLTALTSLDLSGCKQVRVPLYNDVFLLPSLTSINLTSCIPDLSDLEFCW</sequence>
<reference evidence="5 6" key="1">
    <citation type="journal article" date="2015" name="Genome Biol. Evol.">
        <title>Comparative Genomics of a Bacterivorous Green Alga Reveals Evolutionary Causalities and Consequences of Phago-Mixotrophic Mode of Nutrition.</title>
        <authorList>
            <person name="Burns J.A."/>
            <person name="Paasch A."/>
            <person name="Narechania A."/>
            <person name="Kim E."/>
        </authorList>
    </citation>
    <scope>NUCLEOTIDE SEQUENCE [LARGE SCALE GENOMIC DNA]</scope>
    <source>
        <strain evidence="5 6">PLY_AMNH</strain>
    </source>
</reference>
<evidence type="ECO:0000256" key="2">
    <source>
        <dbReference type="ARBA" id="ARBA00022786"/>
    </source>
</evidence>
<dbReference type="InterPro" id="IPR050648">
    <property type="entry name" value="F-box_LRR-repeat"/>
</dbReference>
<gene>
    <name evidence="5" type="ORF">CYMTET_15073</name>
</gene>
<dbReference type="Pfam" id="PF25372">
    <property type="entry name" value="DUF7885"/>
    <property type="match status" value="3"/>
</dbReference>
<dbReference type="InterPro" id="IPR032675">
    <property type="entry name" value="LRR_dom_sf"/>
</dbReference>
<feature type="domain" description="F-box/LRR-repeat protein 15-like leucin rich repeat" evidence="4">
    <location>
        <begin position="208"/>
        <end position="275"/>
    </location>
</feature>